<comment type="caution">
    <text evidence="6">The sequence shown here is derived from an EMBL/GenBank/DDBJ whole genome shotgun (WGS) entry which is preliminary data.</text>
</comment>
<dbReference type="PRINTS" id="PR00455">
    <property type="entry name" value="HTHTETR"/>
</dbReference>
<dbReference type="Gene3D" id="1.10.357.10">
    <property type="entry name" value="Tetracycline Repressor, domain 2"/>
    <property type="match status" value="1"/>
</dbReference>
<proteinExistence type="predicted"/>
<organism evidence="6 7">
    <name type="scientific">Reyranella aquatilis</name>
    <dbReference type="NCBI Taxonomy" id="2035356"/>
    <lineage>
        <taxon>Bacteria</taxon>
        <taxon>Pseudomonadati</taxon>
        <taxon>Pseudomonadota</taxon>
        <taxon>Alphaproteobacteria</taxon>
        <taxon>Hyphomicrobiales</taxon>
        <taxon>Reyranellaceae</taxon>
        <taxon>Reyranella</taxon>
    </lineage>
</organism>
<dbReference type="Proteomes" id="UP001198862">
    <property type="component" value="Unassembled WGS sequence"/>
</dbReference>
<dbReference type="PROSITE" id="PS50977">
    <property type="entry name" value="HTH_TETR_2"/>
    <property type="match status" value="1"/>
</dbReference>
<dbReference type="InterPro" id="IPR009057">
    <property type="entry name" value="Homeodomain-like_sf"/>
</dbReference>
<evidence type="ECO:0000313" key="6">
    <source>
        <dbReference type="EMBL" id="MCC8430893.1"/>
    </source>
</evidence>
<dbReference type="InterPro" id="IPR049484">
    <property type="entry name" value="Rv0078-like_C"/>
</dbReference>
<dbReference type="InterPro" id="IPR001647">
    <property type="entry name" value="HTH_TetR"/>
</dbReference>
<reference evidence="6 7" key="1">
    <citation type="submission" date="2021-11" db="EMBL/GenBank/DDBJ databases">
        <authorList>
            <person name="Lee D.-H."/>
            <person name="Kim S.-B."/>
        </authorList>
    </citation>
    <scope>NUCLEOTIDE SEQUENCE [LARGE SCALE GENOMIC DNA]</scope>
    <source>
        <strain evidence="6 7">KCTC 52223</strain>
    </source>
</reference>
<keyword evidence="3" id="KW-0804">Transcription</keyword>
<keyword evidence="1" id="KW-0805">Transcription regulation</keyword>
<dbReference type="PANTHER" id="PTHR30055:SF234">
    <property type="entry name" value="HTH-TYPE TRANSCRIPTIONAL REGULATOR BETI"/>
    <property type="match status" value="1"/>
</dbReference>
<keyword evidence="7" id="KW-1185">Reference proteome</keyword>
<evidence type="ECO:0000313" key="7">
    <source>
        <dbReference type="Proteomes" id="UP001198862"/>
    </source>
</evidence>
<gene>
    <name evidence="6" type="ORF">LJ725_18120</name>
</gene>
<evidence type="ECO:0000256" key="2">
    <source>
        <dbReference type="ARBA" id="ARBA00023125"/>
    </source>
</evidence>
<dbReference type="SUPFAM" id="SSF46689">
    <property type="entry name" value="Homeodomain-like"/>
    <property type="match status" value="1"/>
</dbReference>
<feature type="domain" description="HTH tetR-type" evidence="5">
    <location>
        <begin position="12"/>
        <end position="72"/>
    </location>
</feature>
<sequence>MSRPRTQAERLAATRATLMREARLIFAASGYDAAATEEIVQRSNVTRGALYYHFKDKRAVFEAIVEEVAREIAAAIDRKADPVGDPLQALIEGTRAFLDACLDPAVRRIYLIDAPAVLGWHRWREIDAPHGLRSLREGVTAVLAERPGQGLSVEPVTFLLSGAFNEAALWVAEAKDEKTARREMDRSLVQLMERLFGSPAEPARPPRARARA</sequence>
<protein>
    <submittedName>
        <fullName evidence="6">TetR family transcriptional regulator</fullName>
    </submittedName>
</protein>
<feature type="DNA-binding region" description="H-T-H motif" evidence="4">
    <location>
        <begin position="35"/>
        <end position="54"/>
    </location>
</feature>
<dbReference type="InterPro" id="IPR050109">
    <property type="entry name" value="HTH-type_TetR-like_transc_reg"/>
</dbReference>
<accession>A0ABS8KZ49</accession>
<keyword evidence="2 4" id="KW-0238">DNA-binding</keyword>
<evidence type="ECO:0000256" key="1">
    <source>
        <dbReference type="ARBA" id="ARBA00023015"/>
    </source>
</evidence>
<evidence type="ECO:0000256" key="3">
    <source>
        <dbReference type="ARBA" id="ARBA00023163"/>
    </source>
</evidence>
<dbReference type="PANTHER" id="PTHR30055">
    <property type="entry name" value="HTH-TYPE TRANSCRIPTIONAL REGULATOR RUTR"/>
    <property type="match status" value="1"/>
</dbReference>
<dbReference type="Pfam" id="PF00440">
    <property type="entry name" value="TetR_N"/>
    <property type="match status" value="1"/>
</dbReference>
<name>A0ABS8KZ49_9HYPH</name>
<dbReference type="RefSeq" id="WP_230552040.1">
    <property type="nucleotide sequence ID" value="NZ_JAJISD010000007.1"/>
</dbReference>
<evidence type="ECO:0000256" key="4">
    <source>
        <dbReference type="PROSITE-ProRule" id="PRU00335"/>
    </source>
</evidence>
<dbReference type="Pfam" id="PF21351">
    <property type="entry name" value="TetR_C_41"/>
    <property type="match status" value="1"/>
</dbReference>
<evidence type="ECO:0000259" key="5">
    <source>
        <dbReference type="PROSITE" id="PS50977"/>
    </source>
</evidence>
<dbReference type="EMBL" id="JAJISD010000007">
    <property type="protein sequence ID" value="MCC8430893.1"/>
    <property type="molecule type" value="Genomic_DNA"/>
</dbReference>